<sequence length="183" mass="20420">MATQRITIAKVGGIAADVILRRLQGWAAARQTAEPEEWSNDQWPSSVRVQVDAFADRLRANSLFPPVVHFIEWSDLWSMGDLFGRWLTPPGGPPPFVIHADRFELYGYSLPDGGRLGRHLTAAGPQQFDEYDQFVDRLHEALTASQELTEQAVIIVLREVVGSLQTDDDLLASLSIVPAWLVE</sequence>
<dbReference type="EMBL" id="JARRAG010000002">
    <property type="protein sequence ID" value="MDG3007023.1"/>
    <property type="molecule type" value="Genomic_DNA"/>
</dbReference>
<gene>
    <name evidence="1" type="ORF">PZE19_24915</name>
</gene>
<accession>A0ABT6FHG2</accession>
<comment type="caution">
    <text evidence="1">The sequence shown here is derived from an EMBL/GenBank/DDBJ whole genome shotgun (WGS) entry which is preliminary data.</text>
</comment>
<organism evidence="1 2">
    <name type="scientific">Paludisphaera mucosa</name>
    <dbReference type="NCBI Taxonomy" id="3030827"/>
    <lineage>
        <taxon>Bacteria</taxon>
        <taxon>Pseudomonadati</taxon>
        <taxon>Planctomycetota</taxon>
        <taxon>Planctomycetia</taxon>
        <taxon>Isosphaerales</taxon>
        <taxon>Isosphaeraceae</taxon>
        <taxon>Paludisphaera</taxon>
    </lineage>
</organism>
<keyword evidence="2" id="KW-1185">Reference proteome</keyword>
<evidence type="ECO:0000313" key="1">
    <source>
        <dbReference type="EMBL" id="MDG3007023.1"/>
    </source>
</evidence>
<proteinExistence type="predicted"/>
<dbReference type="RefSeq" id="WP_277863313.1">
    <property type="nucleotide sequence ID" value="NZ_JARRAG010000002.1"/>
</dbReference>
<reference evidence="1 2" key="1">
    <citation type="submission" date="2023-03" db="EMBL/GenBank/DDBJ databases">
        <title>Paludisphaera mucosa sp. nov. a novel planctomycete from northern fen.</title>
        <authorList>
            <person name="Ivanova A."/>
        </authorList>
    </citation>
    <scope>NUCLEOTIDE SEQUENCE [LARGE SCALE GENOMIC DNA]</scope>
    <source>
        <strain evidence="1 2">Pla2</strain>
    </source>
</reference>
<protein>
    <submittedName>
        <fullName evidence="1">Uncharacterized protein</fullName>
    </submittedName>
</protein>
<name>A0ABT6FHG2_9BACT</name>
<evidence type="ECO:0000313" key="2">
    <source>
        <dbReference type="Proteomes" id="UP001216907"/>
    </source>
</evidence>
<dbReference type="Proteomes" id="UP001216907">
    <property type="component" value="Unassembled WGS sequence"/>
</dbReference>